<dbReference type="GO" id="GO:0005886">
    <property type="term" value="C:plasma membrane"/>
    <property type="evidence" value="ECO:0007669"/>
    <property type="project" value="UniProtKB-SubCell"/>
</dbReference>
<reference evidence="9" key="2">
    <citation type="submission" date="2020-09" db="EMBL/GenBank/DDBJ databases">
        <authorList>
            <person name="Sun Q."/>
            <person name="Zhou Y."/>
        </authorList>
    </citation>
    <scope>NUCLEOTIDE SEQUENCE</scope>
    <source>
        <strain evidence="9">CGMCC 4.3508</strain>
    </source>
</reference>
<evidence type="ECO:0000256" key="3">
    <source>
        <dbReference type="ARBA" id="ARBA00022475"/>
    </source>
</evidence>
<keyword evidence="3" id="KW-1003">Cell membrane</keyword>
<organism evidence="9 10">
    <name type="scientific">Nocardia jinanensis</name>
    <dbReference type="NCBI Taxonomy" id="382504"/>
    <lineage>
        <taxon>Bacteria</taxon>
        <taxon>Bacillati</taxon>
        <taxon>Actinomycetota</taxon>
        <taxon>Actinomycetes</taxon>
        <taxon>Mycobacteriales</taxon>
        <taxon>Nocardiaceae</taxon>
        <taxon>Nocardia</taxon>
    </lineage>
</organism>
<dbReference type="Pfam" id="PF07690">
    <property type="entry name" value="MFS_1"/>
    <property type="match status" value="1"/>
</dbReference>
<dbReference type="Gene3D" id="1.20.1250.20">
    <property type="entry name" value="MFS general substrate transporter like domains"/>
    <property type="match status" value="2"/>
</dbReference>
<feature type="transmembrane region" description="Helical" evidence="7">
    <location>
        <begin position="316"/>
        <end position="339"/>
    </location>
</feature>
<dbReference type="PANTHER" id="PTHR42718">
    <property type="entry name" value="MAJOR FACILITATOR SUPERFAMILY MULTIDRUG TRANSPORTER MFSC"/>
    <property type="match status" value="1"/>
</dbReference>
<evidence type="ECO:0000256" key="6">
    <source>
        <dbReference type="ARBA" id="ARBA00023136"/>
    </source>
</evidence>
<comment type="caution">
    <text evidence="9">The sequence shown here is derived from an EMBL/GenBank/DDBJ whole genome shotgun (WGS) entry which is preliminary data.</text>
</comment>
<evidence type="ECO:0000256" key="7">
    <source>
        <dbReference type="SAM" id="Phobius"/>
    </source>
</evidence>
<evidence type="ECO:0000259" key="8">
    <source>
        <dbReference type="PROSITE" id="PS50850"/>
    </source>
</evidence>
<comment type="subcellular location">
    <subcellularLocation>
        <location evidence="1">Cell membrane</location>
        <topology evidence="1">Multi-pass membrane protein</topology>
    </subcellularLocation>
</comment>
<accession>A0A917RGM3</accession>
<dbReference type="InterPro" id="IPR036259">
    <property type="entry name" value="MFS_trans_sf"/>
</dbReference>
<keyword evidence="5 7" id="KW-1133">Transmembrane helix</keyword>
<feature type="transmembrane region" description="Helical" evidence="7">
    <location>
        <begin position="506"/>
        <end position="524"/>
    </location>
</feature>
<feature type="transmembrane region" description="Helical" evidence="7">
    <location>
        <begin position="51"/>
        <end position="72"/>
    </location>
</feature>
<dbReference type="SUPFAM" id="SSF103473">
    <property type="entry name" value="MFS general substrate transporter"/>
    <property type="match status" value="1"/>
</dbReference>
<protein>
    <submittedName>
        <fullName evidence="9">MFS transporter</fullName>
    </submittedName>
</protein>
<feature type="transmembrane region" description="Helical" evidence="7">
    <location>
        <begin position="118"/>
        <end position="137"/>
    </location>
</feature>
<feature type="transmembrane region" description="Helical" evidence="7">
    <location>
        <begin position="84"/>
        <end position="112"/>
    </location>
</feature>
<proteinExistence type="predicted"/>
<feature type="transmembrane region" description="Helical" evidence="7">
    <location>
        <begin position="376"/>
        <end position="399"/>
    </location>
</feature>
<feature type="transmembrane region" description="Helical" evidence="7">
    <location>
        <begin position="420"/>
        <end position="440"/>
    </location>
</feature>
<evidence type="ECO:0000256" key="4">
    <source>
        <dbReference type="ARBA" id="ARBA00022692"/>
    </source>
</evidence>
<dbReference type="AlphaFoldDB" id="A0A917RGM3"/>
<dbReference type="PRINTS" id="PR01036">
    <property type="entry name" value="TCRTETB"/>
</dbReference>
<name>A0A917RGM3_9NOCA</name>
<feature type="domain" description="Major facilitator superfamily (MFS) profile" evidence="8">
    <location>
        <begin position="18"/>
        <end position="533"/>
    </location>
</feature>
<evidence type="ECO:0000256" key="5">
    <source>
        <dbReference type="ARBA" id="ARBA00022989"/>
    </source>
</evidence>
<dbReference type="GO" id="GO:0022857">
    <property type="term" value="F:transmembrane transporter activity"/>
    <property type="evidence" value="ECO:0007669"/>
    <property type="project" value="InterPro"/>
</dbReference>
<dbReference type="EMBL" id="BMMH01000003">
    <property type="protein sequence ID" value="GGL07299.1"/>
    <property type="molecule type" value="Genomic_DNA"/>
</dbReference>
<feature type="transmembrane region" description="Helical" evidence="7">
    <location>
        <begin position="242"/>
        <end position="259"/>
    </location>
</feature>
<feature type="transmembrane region" description="Helical" evidence="7">
    <location>
        <begin position="171"/>
        <end position="190"/>
    </location>
</feature>
<feature type="transmembrane region" description="Helical" evidence="7">
    <location>
        <begin position="289"/>
        <end position="310"/>
    </location>
</feature>
<dbReference type="PROSITE" id="PS50850">
    <property type="entry name" value="MFS"/>
    <property type="match status" value="1"/>
</dbReference>
<dbReference type="PANTHER" id="PTHR42718:SF46">
    <property type="entry name" value="BLR6921 PROTEIN"/>
    <property type="match status" value="1"/>
</dbReference>
<keyword evidence="10" id="KW-1185">Reference proteome</keyword>
<gene>
    <name evidence="9" type="ORF">GCM10011588_22210</name>
</gene>
<dbReference type="RefSeq" id="WP_058854195.1">
    <property type="nucleotide sequence ID" value="NZ_BMMH01000003.1"/>
</dbReference>
<keyword evidence="4 7" id="KW-0812">Transmembrane</keyword>
<keyword evidence="2" id="KW-0813">Transport</keyword>
<keyword evidence="6 7" id="KW-0472">Membrane</keyword>
<dbReference type="InterPro" id="IPR011701">
    <property type="entry name" value="MFS"/>
</dbReference>
<dbReference type="InterPro" id="IPR020846">
    <property type="entry name" value="MFS_dom"/>
</dbReference>
<evidence type="ECO:0000313" key="9">
    <source>
        <dbReference type="EMBL" id="GGL07299.1"/>
    </source>
</evidence>
<evidence type="ECO:0000313" key="10">
    <source>
        <dbReference type="Proteomes" id="UP000638263"/>
    </source>
</evidence>
<dbReference type="Proteomes" id="UP000638263">
    <property type="component" value="Unassembled WGS sequence"/>
</dbReference>
<evidence type="ECO:0000256" key="2">
    <source>
        <dbReference type="ARBA" id="ARBA00022448"/>
    </source>
</evidence>
<evidence type="ECO:0000256" key="1">
    <source>
        <dbReference type="ARBA" id="ARBA00004651"/>
    </source>
</evidence>
<sequence>MSIEQPAAPATRPGSGLVLGVLCAGQFLMTLDSSVMNVSMATVARDIGTTITGIQTAITLYTLVMASLMITGGKIGAIAGRKRVFGIGLVVYGVGSFVTGLAPNLGVLLLGWSLLEGIGAALIMPAIVALVAANVAAERRPAAYGLVAAAGAAAVAVGPLLGGAVTTYASWRFVFFGEVVVVVVIMLMLRRMTDTPVESAQLDLLGSALSVGGLAMIVYGVLRSSEWGWIRERPGAPTVFGLSPVVWLLLGGLFALYLLRERLAARVRGGYEPLFDPDLLRNRQLTGGLGMFFAQFCVQAGVFFAVPLFLSVVLQLSALGTGARLLPLSVALIVTAVGIPRFAPRAGPRTVVRNGLLSMILGILLLAAGMDPGADARVVAVPMLLMGAGLGALASQLGAVTVSSVPEARSAEVGGLQNTATYLGASLGTALIGSILITTLTSSVVDGIENNPAVPAAVQQQATTELADGVAFLSDTQLRDALADAGVDGPTTDAVVAVNSEARLNALHTAFAVTALLATAALLVTRRIPARSPTAPPEPDTAVPPEGD</sequence>
<feature type="transmembrane region" description="Helical" evidence="7">
    <location>
        <begin position="144"/>
        <end position="165"/>
    </location>
</feature>
<feature type="transmembrane region" description="Helical" evidence="7">
    <location>
        <begin position="202"/>
        <end position="222"/>
    </location>
</feature>
<reference evidence="9" key="1">
    <citation type="journal article" date="2014" name="Int. J. Syst. Evol. Microbiol.">
        <title>Complete genome sequence of Corynebacterium casei LMG S-19264T (=DSM 44701T), isolated from a smear-ripened cheese.</title>
        <authorList>
            <consortium name="US DOE Joint Genome Institute (JGI-PGF)"/>
            <person name="Walter F."/>
            <person name="Albersmeier A."/>
            <person name="Kalinowski J."/>
            <person name="Ruckert C."/>
        </authorList>
    </citation>
    <scope>NUCLEOTIDE SEQUENCE</scope>
    <source>
        <strain evidence="9">CGMCC 4.3508</strain>
    </source>
</reference>
<feature type="transmembrane region" description="Helical" evidence="7">
    <location>
        <begin position="351"/>
        <end position="370"/>
    </location>
</feature>
<feature type="transmembrane region" description="Helical" evidence="7">
    <location>
        <begin position="12"/>
        <end position="31"/>
    </location>
</feature>
<dbReference type="CDD" id="cd17321">
    <property type="entry name" value="MFS_MMR_MDR_like"/>
    <property type="match status" value="1"/>
</dbReference>